<sequence>MESITDDTRSLSLASGSDGASGSFRPEPVQTATRISPGQAIRLLEDKLAQGSDAGICLSTDEASELVRALRSSKDASDRLPGVEQDLMQAKEDLQELKELRFHAKYADYAGKVWNDICAASAGALPKMASGTWNRIRDPDSGNETMFIFNTSVAKIHPPISIETARFATQVYTRRCQLFHSRDVYRATKSTIGPRADEDLAALETHLPDSWKDHLGDCGQMINYVKDSFGSQVSQETGKCADGGNMSPSKLMLSESPEFFANLVENGMLPRQAIPFLIDHGVFVGQPEHQGPVSRPDRGRSLSPPFRNQGCKEPADADGSDIPRFMKRKVNGIPGDPANEDCAEVDKRQKLSAVKELL</sequence>
<feature type="compositionally biased region" description="Low complexity" evidence="1">
    <location>
        <begin position="10"/>
        <end position="23"/>
    </location>
</feature>
<dbReference type="EMBL" id="JAAOAK010000239">
    <property type="protein sequence ID" value="KAF5681180.1"/>
    <property type="molecule type" value="Genomic_DNA"/>
</dbReference>
<keyword evidence="3" id="KW-1185">Reference proteome</keyword>
<evidence type="ECO:0000256" key="1">
    <source>
        <dbReference type="SAM" id="MobiDB-lite"/>
    </source>
</evidence>
<comment type="caution">
    <text evidence="2">The sequence shown here is derived from an EMBL/GenBank/DDBJ whole genome shotgun (WGS) entry which is preliminary data.</text>
</comment>
<feature type="region of interest" description="Disordered" evidence="1">
    <location>
        <begin position="1"/>
        <end position="32"/>
    </location>
</feature>
<evidence type="ECO:0000313" key="3">
    <source>
        <dbReference type="Proteomes" id="UP000562682"/>
    </source>
</evidence>
<name>A0A8H5U4U5_9HYPO</name>
<organism evidence="2 3">
    <name type="scientific">Fusarium denticulatum</name>
    <dbReference type="NCBI Taxonomy" id="48507"/>
    <lineage>
        <taxon>Eukaryota</taxon>
        <taxon>Fungi</taxon>
        <taxon>Dikarya</taxon>
        <taxon>Ascomycota</taxon>
        <taxon>Pezizomycotina</taxon>
        <taxon>Sordariomycetes</taxon>
        <taxon>Hypocreomycetidae</taxon>
        <taxon>Hypocreales</taxon>
        <taxon>Nectriaceae</taxon>
        <taxon>Fusarium</taxon>
        <taxon>Fusarium fujikuroi species complex</taxon>
    </lineage>
</organism>
<dbReference type="AlphaFoldDB" id="A0A8H5U4U5"/>
<accession>A0A8H5U4U5</accession>
<protein>
    <submittedName>
        <fullName evidence="2">Uncharacterized protein</fullName>
    </submittedName>
</protein>
<dbReference type="Proteomes" id="UP000562682">
    <property type="component" value="Unassembled WGS sequence"/>
</dbReference>
<reference evidence="2 3" key="1">
    <citation type="submission" date="2020-05" db="EMBL/GenBank/DDBJ databases">
        <title>Identification and distribution of gene clusters putatively required for synthesis of sphingolipid metabolism inhibitors in phylogenetically diverse species of the filamentous fungus Fusarium.</title>
        <authorList>
            <person name="Kim H.-S."/>
            <person name="Busman M."/>
            <person name="Brown D.W."/>
            <person name="Divon H."/>
            <person name="Uhlig S."/>
            <person name="Proctor R.H."/>
        </authorList>
    </citation>
    <scope>NUCLEOTIDE SEQUENCE [LARGE SCALE GENOMIC DNA]</scope>
    <source>
        <strain evidence="2 3">NRRL 25311</strain>
    </source>
</reference>
<feature type="region of interest" description="Disordered" evidence="1">
    <location>
        <begin position="287"/>
        <end position="323"/>
    </location>
</feature>
<evidence type="ECO:0000313" key="2">
    <source>
        <dbReference type="EMBL" id="KAF5681180.1"/>
    </source>
</evidence>
<gene>
    <name evidence="2" type="ORF">FDENT_8236</name>
</gene>
<proteinExistence type="predicted"/>